<dbReference type="Gene3D" id="3.10.105.10">
    <property type="entry name" value="Dipeptide-binding Protein, Domain 3"/>
    <property type="match status" value="1"/>
</dbReference>
<dbReference type="GO" id="GO:0015833">
    <property type="term" value="P:peptide transport"/>
    <property type="evidence" value="ECO:0007669"/>
    <property type="project" value="TreeGrafter"/>
</dbReference>
<evidence type="ECO:0000313" key="2">
    <source>
        <dbReference type="EMBL" id="VFS61464.1"/>
    </source>
</evidence>
<dbReference type="PANTHER" id="PTHR30290">
    <property type="entry name" value="PERIPLASMIC BINDING COMPONENT OF ABC TRANSPORTER"/>
    <property type="match status" value="1"/>
</dbReference>
<gene>
    <name evidence="2" type="primary">mppA_2</name>
    <name evidence="2" type="ORF">NCTC12998_01534</name>
</gene>
<name>A0A485AK72_RAOPL</name>
<organism evidence="2 3">
    <name type="scientific">Raoultella planticola</name>
    <name type="common">Klebsiella planticola</name>
    <dbReference type="NCBI Taxonomy" id="575"/>
    <lineage>
        <taxon>Bacteria</taxon>
        <taxon>Pseudomonadati</taxon>
        <taxon>Pseudomonadota</taxon>
        <taxon>Gammaproteobacteria</taxon>
        <taxon>Enterobacterales</taxon>
        <taxon>Enterobacteriaceae</taxon>
        <taxon>Klebsiella/Raoultella group</taxon>
        <taxon>Raoultella</taxon>
    </lineage>
</organism>
<dbReference type="Proteomes" id="UP000345637">
    <property type="component" value="Unassembled WGS sequence"/>
</dbReference>
<feature type="domain" description="Solute-binding protein family 5" evidence="1">
    <location>
        <begin position="14"/>
        <end position="143"/>
    </location>
</feature>
<proteinExistence type="predicted"/>
<protein>
    <submittedName>
        <fullName evidence="2">Periplasmic murein peptide-binding protein</fullName>
    </submittedName>
</protein>
<dbReference type="GO" id="GO:0030288">
    <property type="term" value="C:outer membrane-bounded periplasmic space"/>
    <property type="evidence" value="ECO:0007669"/>
    <property type="project" value="TreeGrafter"/>
</dbReference>
<dbReference type="EMBL" id="CAADJE010000018">
    <property type="protein sequence ID" value="VFS61464.1"/>
    <property type="molecule type" value="Genomic_DNA"/>
</dbReference>
<dbReference type="PANTHER" id="PTHR30290:SF23">
    <property type="entry name" value="PERIPLASMIC MUREIN PEPTIDE-BINDING PROTEIN"/>
    <property type="match status" value="1"/>
</dbReference>
<dbReference type="AlphaFoldDB" id="A0A485AK72"/>
<dbReference type="Pfam" id="PF00496">
    <property type="entry name" value="SBP_bac_5"/>
    <property type="match status" value="1"/>
</dbReference>
<dbReference type="GO" id="GO:1904680">
    <property type="term" value="F:peptide transmembrane transporter activity"/>
    <property type="evidence" value="ECO:0007669"/>
    <property type="project" value="TreeGrafter"/>
</dbReference>
<evidence type="ECO:0000313" key="3">
    <source>
        <dbReference type="Proteomes" id="UP000345637"/>
    </source>
</evidence>
<sequence length="161" mass="17967">MISPSSFPKNLYQKLLKDIPGQVYTPPQLGTYYYAFNTQKGPTADERVRLALSMTIDRRLMAEKVLGTGEKPAWHFTPDVTAGFTPQPSQMESMSQAELNAQAKALLQAAGYGPGRPLQLTLLYNTSENHQKIAIAVASMWKKKSRRGCEAAESRVENLYR</sequence>
<dbReference type="InterPro" id="IPR000914">
    <property type="entry name" value="SBP_5_dom"/>
</dbReference>
<accession>A0A485AK72</accession>
<evidence type="ECO:0000259" key="1">
    <source>
        <dbReference type="Pfam" id="PF00496"/>
    </source>
</evidence>
<reference evidence="2 3" key="1">
    <citation type="submission" date="2019-03" db="EMBL/GenBank/DDBJ databases">
        <authorList>
            <consortium name="Pathogen Informatics"/>
        </authorList>
    </citation>
    <scope>NUCLEOTIDE SEQUENCE [LARGE SCALE GENOMIC DNA]</scope>
    <source>
        <strain evidence="2 3">NCTC12998</strain>
    </source>
</reference>
<dbReference type="SUPFAM" id="SSF53850">
    <property type="entry name" value="Periplasmic binding protein-like II"/>
    <property type="match status" value="1"/>
</dbReference>
<dbReference type="InterPro" id="IPR039424">
    <property type="entry name" value="SBP_5"/>
</dbReference>
<dbReference type="Gene3D" id="3.40.190.10">
    <property type="entry name" value="Periplasmic binding protein-like II"/>
    <property type="match status" value="1"/>
</dbReference>